<evidence type="ECO:0000313" key="2">
    <source>
        <dbReference type="Proteomes" id="UP001152795"/>
    </source>
</evidence>
<organism evidence="1 2">
    <name type="scientific">Paramuricea clavata</name>
    <name type="common">Red gorgonian</name>
    <name type="synonym">Violescent sea-whip</name>
    <dbReference type="NCBI Taxonomy" id="317549"/>
    <lineage>
        <taxon>Eukaryota</taxon>
        <taxon>Metazoa</taxon>
        <taxon>Cnidaria</taxon>
        <taxon>Anthozoa</taxon>
        <taxon>Octocorallia</taxon>
        <taxon>Malacalcyonacea</taxon>
        <taxon>Plexauridae</taxon>
        <taxon>Paramuricea</taxon>
    </lineage>
</organism>
<protein>
    <submittedName>
        <fullName evidence="1">Uncharacterized protein</fullName>
    </submittedName>
</protein>
<evidence type="ECO:0000313" key="1">
    <source>
        <dbReference type="EMBL" id="CAB4008584.1"/>
    </source>
</evidence>
<dbReference type="PANTHER" id="PTHR34305:SF1">
    <property type="entry name" value="SWIM-TYPE DOMAIN-CONTAINING PROTEIN"/>
    <property type="match status" value="1"/>
</dbReference>
<dbReference type="AlphaFoldDB" id="A0A6S7HSN3"/>
<reference evidence="1" key="1">
    <citation type="submission" date="2020-04" db="EMBL/GenBank/DDBJ databases">
        <authorList>
            <person name="Alioto T."/>
            <person name="Alioto T."/>
            <person name="Gomez Garrido J."/>
        </authorList>
    </citation>
    <scope>NUCLEOTIDE SEQUENCE</scope>
    <source>
        <strain evidence="1">A484AB</strain>
    </source>
</reference>
<gene>
    <name evidence="1" type="ORF">PACLA_8A076941</name>
</gene>
<dbReference type="PANTHER" id="PTHR34305">
    <property type="entry name" value="EXPRESSED PROTEIN"/>
    <property type="match status" value="1"/>
</dbReference>
<keyword evidence="2" id="KW-1185">Reference proteome</keyword>
<name>A0A6S7HSN3_PARCT</name>
<dbReference type="EMBL" id="CACRXK020006165">
    <property type="protein sequence ID" value="CAB4008584.1"/>
    <property type="molecule type" value="Genomic_DNA"/>
</dbReference>
<dbReference type="OrthoDB" id="10071442at2759"/>
<comment type="caution">
    <text evidence="1">The sequence shown here is derived from an EMBL/GenBank/DDBJ whole genome shotgun (WGS) entry which is preliminary data.</text>
</comment>
<proteinExistence type="predicted"/>
<accession>A0A6S7HSN3</accession>
<sequence length="285" mass="32667">MHGNITDHQFRELIEQLTAHCPSVVPFVNWIDATYETFVDSPPSVKSLVRAIAASSPVCGFIRPNENVHGLIGELISGVNVFSCPVKVKLLHEECPVLFAALRDLGSSILPRTWRPMFQELLTKSLAPFIDGTSAPPASFSDVHADVLSFFPTLPKRRPRNFYLADATRRKEEICTKKHPGHSFFLPGIFTLFCPHGFNYGFEVMQKHESPNVPFTIFLTRFGKAPRIIIYDNACNLHSYCLNRNPVFFKDTIFLVDRFHWKNHKGCMRQRLYIVKFLYYSIFLL</sequence>
<dbReference type="Proteomes" id="UP001152795">
    <property type="component" value="Unassembled WGS sequence"/>
</dbReference>